<proteinExistence type="predicted"/>
<accession>A0A382R3N0</accession>
<dbReference type="AlphaFoldDB" id="A0A382R3N0"/>
<evidence type="ECO:0008006" key="2">
    <source>
        <dbReference type="Google" id="ProtNLM"/>
    </source>
</evidence>
<gene>
    <name evidence="1" type="ORF">METZ01_LOCUS344671</name>
</gene>
<name>A0A382R3N0_9ZZZZ</name>
<reference evidence="1" key="1">
    <citation type="submission" date="2018-05" db="EMBL/GenBank/DDBJ databases">
        <authorList>
            <person name="Lanie J.A."/>
            <person name="Ng W.-L."/>
            <person name="Kazmierczak K.M."/>
            <person name="Andrzejewski T.M."/>
            <person name="Davidsen T.M."/>
            <person name="Wayne K.J."/>
            <person name="Tettelin H."/>
            <person name="Glass J.I."/>
            <person name="Rusch D."/>
            <person name="Podicherti R."/>
            <person name="Tsui H.-C.T."/>
            <person name="Winkler M.E."/>
        </authorList>
    </citation>
    <scope>NUCLEOTIDE SEQUENCE</scope>
</reference>
<organism evidence="1">
    <name type="scientific">marine metagenome</name>
    <dbReference type="NCBI Taxonomy" id="408172"/>
    <lineage>
        <taxon>unclassified sequences</taxon>
        <taxon>metagenomes</taxon>
        <taxon>ecological metagenomes</taxon>
    </lineage>
</organism>
<feature type="non-terminal residue" evidence="1">
    <location>
        <position position="270"/>
    </location>
</feature>
<sequence>MPNNDDEKKNKFFQKIKDYIERNLPEIEKRDDIPNDEKSSRTIHLFSATCAGVAVQPIPFADIFILTPIQAYMATKLASIHGVSINKATAWENVTDLGKVIGLGLLAQQLVIGGYKTFIPFYGAVTTIPLVYGMNYAIGRILNEMYIRRSKNKDKLTPNEIKNIWKKMKKEGIKKGKDNKDEIKSHRDNLKKTMSSEGFRYVKNNIDNMMIQLVLNRIRLGENNNFTPQEQIIIDAVKRSDNDLNDASILDISEKLKSYEDSSIPSLVSN</sequence>
<evidence type="ECO:0000313" key="1">
    <source>
        <dbReference type="EMBL" id="SVC91817.1"/>
    </source>
</evidence>
<protein>
    <recommendedName>
        <fullName evidence="2">DUF697 domain-containing protein</fullName>
    </recommendedName>
</protein>
<dbReference type="EMBL" id="UINC01118588">
    <property type="protein sequence ID" value="SVC91817.1"/>
    <property type="molecule type" value="Genomic_DNA"/>
</dbReference>